<dbReference type="Proteomes" id="UP001500325">
    <property type="component" value="Unassembled WGS sequence"/>
</dbReference>
<dbReference type="InterPro" id="IPR017804">
    <property type="entry name" value="MeTrfase_EgtD-like"/>
</dbReference>
<protein>
    <submittedName>
        <fullName evidence="4">L-histidine N(Alpha)-methyltransferase</fullName>
    </submittedName>
</protein>
<dbReference type="EMBL" id="BAABIC010000003">
    <property type="protein sequence ID" value="GAA4680580.1"/>
    <property type="molecule type" value="Genomic_DNA"/>
</dbReference>
<dbReference type="Gene3D" id="3.40.50.150">
    <property type="entry name" value="Vaccinia Virus protein VP39"/>
    <property type="match status" value="1"/>
</dbReference>
<dbReference type="PIRSF" id="PIRSF018005">
    <property type="entry name" value="UCP018005"/>
    <property type="match status" value="1"/>
</dbReference>
<evidence type="ECO:0000313" key="4">
    <source>
        <dbReference type="EMBL" id="GAA4680580.1"/>
    </source>
</evidence>
<dbReference type="PANTHER" id="PTHR43397:SF1">
    <property type="entry name" value="ERGOTHIONEINE BIOSYNTHESIS PROTEIN 1"/>
    <property type="match status" value="1"/>
</dbReference>
<reference evidence="5" key="1">
    <citation type="journal article" date="2019" name="Int. J. Syst. Evol. Microbiol.">
        <title>The Global Catalogue of Microorganisms (GCM) 10K type strain sequencing project: providing services to taxonomists for standard genome sequencing and annotation.</title>
        <authorList>
            <consortium name="The Broad Institute Genomics Platform"/>
            <consortium name="The Broad Institute Genome Sequencing Center for Infectious Disease"/>
            <person name="Wu L."/>
            <person name="Ma J."/>
        </authorList>
    </citation>
    <scope>NUCLEOTIDE SEQUENCE [LARGE SCALE GENOMIC DNA]</scope>
    <source>
        <strain evidence="5">JCM 18055</strain>
    </source>
</reference>
<evidence type="ECO:0000256" key="1">
    <source>
        <dbReference type="ARBA" id="ARBA00022603"/>
    </source>
</evidence>
<gene>
    <name evidence="4" type="primary">egtD_2</name>
    <name evidence="4" type="ORF">GCM10023215_12510</name>
</gene>
<name>A0ABP8W546_9PSEU</name>
<evidence type="ECO:0000313" key="5">
    <source>
        <dbReference type="Proteomes" id="UP001500325"/>
    </source>
</evidence>
<proteinExistence type="predicted"/>
<organism evidence="4 5">
    <name type="scientific">Pseudonocardia yuanmonensis</name>
    <dbReference type="NCBI Taxonomy" id="1095914"/>
    <lineage>
        <taxon>Bacteria</taxon>
        <taxon>Bacillati</taxon>
        <taxon>Actinomycetota</taxon>
        <taxon>Actinomycetes</taxon>
        <taxon>Pseudonocardiales</taxon>
        <taxon>Pseudonocardiaceae</taxon>
        <taxon>Pseudonocardia</taxon>
    </lineage>
</organism>
<dbReference type="InterPro" id="IPR029063">
    <property type="entry name" value="SAM-dependent_MTases_sf"/>
</dbReference>
<dbReference type="Pfam" id="PF10017">
    <property type="entry name" value="Methyltransf_33"/>
    <property type="match status" value="1"/>
</dbReference>
<accession>A0ABP8W546</accession>
<evidence type="ECO:0000256" key="2">
    <source>
        <dbReference type="ARBA" id="ARBA00022679"/>
    </source>
</evidence>
<dbReference type="PANTHER" id="PTHR43397">
    <property type="entry name" value="ERGOTHIONEINE BIOSYNTHESIS PROTEIN 1"/>
    <property type="match status" value="1"/>
</dbReference>
<sequence>MAALPADVSILPVDRAFWDDGALLAECLREPVPRIPPHFGYDALGSRLFEAITELPTYYLTRVERALLERYSEDIAAALDTPRLAELGSGSGKKTRLLLDACLRRRPTTYLPVDVSREMLEHSAAELTAALPGLVVQGLWGRYEAGLAQLRTEAGTGGGAEGEPVVVAFLGSNVGNTTPAERDALFGEVAAALRPGDGFLVSADLVKPPEELERCYNDPPGHDAFRRFRLNHLSHLNHRFGADFRLERYEPRAHAVGPVVEGHLHVLEDHTAALPGIGTVLDLRRGGSINVGFSAKFEPEGLAEEVGRHGFTLQTSWVDDAEPYGIFLYRLGA</sequence>
<dbReference type="RefSeq" id="WP_345378943.1">
    <property type="nucleotide sequence ID" value="NZ_BAABIC010000003.1"/>
</dbReference>
<evidence type="ECO:0000259" key="3">
    <source>
        <dbReference type="Pfam" id="PF10017"/>
    </source>
</evidence>
<keyword evidence="1" id="KW-0489">Methyltransferase</keyword>
<keyword evidence="2" id="KW-0808">Transferase</keyword>
<keyword evidence="5" id="KW-1185">Reference proteome</keyword>
<feature type="domain" description="Histidine-specific methyltransferase SAM-dependent" evidence="3">
    <location>
        <begin position="24"/>
        <end position="330"/>
    </location>
</feature>
<comment type="caution">
    <text evidence="4">The sequence shown here is derived from an EMBL/GenBank/DDBJ whole genome shotgun (WGS) entry which is preliminary data.</text>
</comment>
<dbReference type="InterPro" id="IPR051128">
    <property type="entry name" value="EgtD_Methyltrsf_superfamily"/>
</dbReference>
<dbReference type="InterPro" id="IPR019257">
    <property type="entry name" value="MeTrfase_dom"/>
</dbReference>
<dbReference type="SUPFAM" id="SSF53335">
    <property type="entry name" value="S-adenosyl-L-methionine-dependent methyltransferases"/>
    <property type="match status" value="1"/>
</dbReference>